<evidence type="ECO:0000256" key="1">
    <source>
        <dbReference type="ARBA" id="ARBA00020203"/>
    </source>
</evidence>
<dbReference type="InterPro" id="IPR029063">
    <property type="entry name" value="SAM-dependent_MTases_sf"/>
</dbReference>
<dbReference type="GO" id="GO:0005677">
    <property type="term" value="C:chromatin silencing complex"/>
    <property type="evidence" value="ECO:0007669"/>
    <property type="project" value="TreeGrafter"/>
</dbReference>
<evidence type="ECO:0000313" key="3">
    <source>
        <dbReference type="Ensembl" id="ENSCPRP00005024342.1"/>
    </source>
</evidence>
<dbReference type="PANTHER" id="PTHR12787:SF0">
    <property type="entry name" value="RIBOSOMAL RNA-PROCESSING PROTEIN 8"/>
    <property type="match status" value="1"/>
</dbReference>
<reference evidence="3" key="1">
    <citation type="submission" date="2025-08" db="UniProtKB">
        <authorList>
            <consortium name="Ensembl"/>
        </authorList>
    </citation>
    <scope>IDENTIFICATION</scope>
</reference>
<evidence type="ECO:0000313" key="4">
    <source>
        <dbReference type="Proteomes" id="UP000594220"/>
    </source>
</evidence>
<keyword evidence="2" id="KW-0949">S-adenosyl-L-methionine</keyword>
<keyword evidence="4" id="KW-1185">Reference proteome</keyword>
<dbReference type="GO" id="GO:0000183">
    <property type="term" value="P:rDNA heterochromatin formation"/>
    <property type="evidence" value="ECO:0007669"/>
    <property type="project" value="TreeGrafter"/>
</dbReference>
<dbReference type="Ensembl" id="ENSCPRT00005028433.1">
    <property type="protein sequence ID" value="ENSCPRP00005024342.1"/>
    <property type="gene ID" value="ENSCPRG00005016924.1"/>
</dbReference>
<dbReference type="GO" id="GO:0006364">
    <property type="term" value="P:rRNA processing"/>
    <property type="evidence" value="ECO:0007669"/>
    <property type="project" value="UniProtKB-UniRule"/>
</dbReference>
<dbReference type="Proteomes" id="UP000594220">
    <property type="component" value="Unplaced"/>
</dbReference>
<keyword evidence="2" id="KW-0698">rRNA processing</keyword>
<reference evidence="3" key="2">
    <citation type="submission" date="2025-09" db="UniProtKB">
        <authorList>
            <consortium name="Ensembl"/>
        </authorList>
    </citation>
    <scope>IDENTIFICATION</scope>
</reference>
<gene>
    <name evidence="3" type="primary">RRP8</name>
</gene>
<dbReference type="GO" id="GO:0032259">
    <property type="term" value="P:methylation"/>
    <property type="evidence" value="ECO:0007669"/>
    <property type="project" value="UniProtKB-KW"/>
</dbReference>
<name>A0A7M4FHP2_CROPO</name>
<accession>A0A7M4FHP2</accession>
<proteinExistence type="inferred from homology"/>
<keyword evidence="2" id="KW-0808">Transferase</keyword>
<comment type="subcellular location">
    <subcellularLocation>
        <location evidence="2">Nucleus</location>
        <location evidence="2">Nucleolus</location>
    </subcellularLocation>
</comment>
<dbReference type="EC" id="2.1.1.-" evidence="2"/>
<dbReference type="GO" id="GO:0005730">
    <property type="term" value="C:nucleolus"/>
    <property type="evidence" value="ECO:0007669"/>
    <property type="project" value="UniProtKB-SubCell"/>
</dbReference>
<dbReference type="Pfam" id="PF05148">
    <property type="entry name" value="Methyltransf_8"/>
    <property type="match status" value="1"/>
</dbReference>
<dbReference type="GO" id="GO:0008168">
    <property type="term" value="F:methyltransferase activity"/>
    <property type="evidence" value="ECO:0007669"/>
    <property type="project" value="UniProtKB-KW"/>
</dbReference>
<dbReference type="Gene3D" id="3.40.50.150">
    <property type="entry name" value="Vaccinia Virus protein VP39"/>
    <property type="match status" value="1"/>
</dbReference>
<dbReference type="GeneTree" id="ENSGT00390000006189"/>
<dbReference type="GO" id="GO:0042149">
    <property type="term" value="P:cellular response to glucose starvation"/>
    <property type="evidence" value="ECO:0007669"/>
    <property type="project" value="TreeGrafter"/>
</dbReference>
<evidence type="ECO:0000256" key="2">
    <source>
        <dbReference type="RuleBase" id="RU365074"/>
    </source>
</evidence>
<dbReference type="GO" id="GO:0033553">
    <property type="term" value="C:rDNA heterochromatin"/>
    <property type="evidence" value="ECO:0007669"/>
    <property type="project" value="TreeGrafter"/>
</dbReference>
<dbReference type="GO" id="GO:0046015">
    <property type="term" value="P:regulation of transcription by glucose"/>
    <property type="evidence" value="ECO:0007669"/>
    <property type="project" value="TreeGrafter"/>
</dbReference>
<keyword evidence="2" id="KW-0489">Methyltransferase</keyword>
<organism evidence="3 4">
    <name type="scientific">Crocodylus porosus</name>
    <name type="common">Saltwater crocodile</name>
    <name type="synonym">Estuarine crocodile</name>
    <dbReference type="NCBI Taxonomy" id="8502"/>
    <lineage>
        <taxon>Eukaryota</taxon>
        <taxon>Metazoa</taxon>
        <taxon>Chordata</taxon>
        <taxon>Craniata</taxon>
        <taxon>Vertebrata</taxon>
        <taxon>Euteleostomi</taxon>
        <taxon>Archelosauria</taxon>
        <taxon>Archosauria</taxon>
        <taxon>Crocodylia</taxon>
        <taxon>Longirostres</taxon>
        <taxon>Crocodylidae</taxon>
        <taxon>Crocodylus</taxon>
    </lineage>
</organism>
<dbReference type="InterPro" id="IPR007823">
    <property type="entry name" value="RRP8"/>
</dbReference>
<comment type="similarity">
    <text evidence="2">Belongs to the methyltransferase superfamily. RRP8 family.</text>
</comment>
<keyword evidence="2" id="KW-0539">Nucleus</keyword>
<dbReference type="PANTHER" id="PTHR12787">
    <property type="entry name" value="RIBOSOMAL RNA-PROCESSING PROTEIN 8"/>
    <property type="match status" value="1"/>
</dbReference>
<comment type="function">
    <text evidence="2">Probable methyltransferase required to silence rDNA.</text>
</comment>
<sequence length="119" mass="13014">PPGRPPPAALSWLQVPLGDASVDVAVFCLSLMGTNLREILEEANRLLRPGGTLLVAEVASRFPDVRTFVGAVTQLGFKIVSKDLANNFFYFFEFSKTGRPHAGATLPGLQLRPCLYKKR</sequence>
<dbReference type="SUPFAM" id="SSF53335">
    <property type="entry name" value="S-adenosyl-L-methionine-dependent methyltransferases"/>
    <property type="match status" value="1"/>
</dbReference>
<dbReference type="AlphaFoldDB" id="A0A7M4FHP2"/>
<dbReference type="OMA" id="DNPFFYM"/>
<protein>
    <recommendedName>
        <fullName evidence="1 2">Ribosomal RNA-processing protein 8</fullName>
        <ecNumber evidence="2">2.1.1.-</ecNumber>
    </recommendedName>
</protein>